<dbReference type="SUPFAM" id="SSF47095">
    <property type="entry name" value="HMG-box"/>
    <property type="match status" value="1"/>
</dbReference>
<dbReference type="Proteomes" id="UP001465976">
    <property type="component" value="Unassembled WGS sequence"/>
</dbReference>
<protein>
    <submittedName>
        <fullName evidence="2">Transcription factor SOX-7</fullName>
    </submittedName>
</protein>
<dbReference type="InterPro" id="IPR036910">
    <property type="entry name" value="HMG_box_dom_sf"/>
</dbReference>
<evidence type="ECO:0000256" key="1">
    <source>
        <dbReference type="SAM" id="MobiDB-lite"/>
    </source>
</evidence>
<proteinExistence type="predicted"/>
<gene>
    <name evidence="2" type="primary">SOX7</name>
    <name evidence="2" type="ORF">V5O48_018630</name>
</gene>
<accession>A0ABR3EKN0</accession>
<name>A0ABR3EKN0_9AGAR</name>
<evidence type="ECO:0000313" key="3">
    <source>
        <dbReference type="Proteomes" id="UP001465976"/>
    </source>
</evidence>
<feature type="non-terminal residue" evidence="2">
    <location>
        <position position="306"/>
    </location>
</feature>
<feature type="region of interest" description="Disordered" evidence="1">
    <location>
        <begin position="43"/>
        <end position="75"/>
    </location>
</feature>
<feature type="region of interest" description="Disordered" evidence="1">
    <location>
        <begin position="154"/>
        <end position="208"/>
    </location>
</feature>
<dbReference type="Gene3D" id="1.10.30.10">
    <property type="entry name" value="High mobility group box domain"/>
    <property type="match status" value="1"/>
</dbReference>
<comment type="caution">
    <text evidence="2">The sequence shown here is derived from an EMBL/GenBank/DDBJ whole genome shotgun (WGS) entry which is preliminary data.</text>
</comment>
<keyword evidence="3" id="KW-1185">Reference proteome</keyword>
<feature type="compositionally biased region" description="Low complexity" evidence="1">
    <location>
        <begin position="50"/>
        <end position="63"/>
    </location>
</feature>
<dbReference type="EMBL" id="JBAHYK010003518">
    <property type="protein sequence ID" value="KAL0563437.1"/>
    <property type="molecule type" value="Genomic_DNA"/>
</dbReference>
<reference evidence="2 3" key="1">
    <citation type="submission" date="2024-02" db="EMBL/GenBank/DDBJ databases">
        <title>A draft genome for the cacao thread blight pathogen Marasmius crinis-equi.</title>
        <authorList>
            <person name="Cohen S.P."/>
            <person name="Baruah I.K."/>
            <person name="Amoako-Attah I."/>
            <person name="Bukari Y."/>
            <person name="Meinhardt L.W."/>
            <person name="Bailey B.A."/>
        </authorList>
    </citation>
    <scope>NUCLEOTIDE SEQUENCE [LARGE SCALE GENOMIC DNA]</scope>
    <source>
        <strain evidence="2 3">GH-76</strain>
    </source>
</reference>
<evidence type="ECO:0000313" key="2">
    <source>
        <dbReference type="EMBL" id="KAL0563437.1"/>
    </source>
</evidence>
<organism evidence="2 3">
    <name type="scientific">Marasmius crinis-equi</name>
    <dbReference type="NCBI Taxonomy" id="585013"/>
    <lineage>
        <taxon>Eukaryota</taxon>
        <taxon>Fungi</taxon>
        <taxon>Dikarya</taxon>
        <taxon>Basidiomycota</taxon>
        <taxon>Agaricomycotina</taxon>
        <taxon>Agaricomycetes</taxon>
        <taxon>Agaricomycetidae</taxon>
        <taxon>Agaricales</taxon>
        <taxon>Marasmiineae</taxon>
        <taxon>Marasmiaceae</taxon>
        <taxon>Marasmius</taxon>
    </lineage>
</organism>
<feature type="compositionally biased region" description="Low complexity" evidence="1">
    <location>
        <begin position="194"/>
        <end position="208"/>
    </location>
</feature>
<sequence length="306" mass="33690">MPPSCSSNNHRLHENSYAFPSNLHVPMAPSRSSGILQNHRLHNNSVFPNSMGTPTSPVSPSGPQANPLHRNSPSSFDDRLLDTSDGKICRPMNTFILFRSDFTKVFGVHSSASETSVCAGLAWGGLTPEQKIPYQDCTRVLREQYNLLKLQHLKQSARKSDSRNRPPSFPYRLPSRLHNEVSTTTSTSDHHISESPSPSGSAKASSFRSHNYPLLSPSLYNASEVDPVPELGKKDESLKPSTGLDSLERDQQFGLKPQIYHLQSSSTGFSSFTTSITQPESLPRNNGFSLPSLNKLLLGVLPVPER</sequence>